<dbReference type="Gene3D" id="1.10.3720.10">
    <property type="entry name" value="MetI-like"/>
    <property type="match status" value="1"/>
</dbReference>
<dbReference type="RefSeq" id="WP_046790682.1">
    <property type="nucleotide sequence ID" value="NZ_CP011366.1"/>
</dbReference>
<dbReference type="SUPFAM" id="SSF161098">
    <property type="entry name" value="MetI-like"/>
    <property type="match status" value="1"/>
</dbReference>
<evidence type="ECO:0000256" key="2">
    <source>
        <dbReference type="ARBA" id="ARBA00022448"/>
    </source>
</evidence>
<evidence type="ECO:0000313" key="12">
    <source>
        <dbReference type="Proteomes" id="UP000034029"/>
    </source>
</evidence>
<dbReference type="InterPro" id="IPR000515">
    <property type="entry name" value="MetI-like"/>
</dbReference>
<comment type="subcellular location">
    <subcellularLocation>
        <location evidence="8">Cell membrane</location>
        <topology evidence="8">Multi-pass membrane protein</topology>
    </subcellularLocation>
    <subcellularLocation>
        <location evidence="1">Membrane</location>
        <topology evidence="1">Multi-pass membrane protein</topology>
    </subcellularLocation>
</comment>
<evidence type="ECO:0000313" key="13">
    <source>
        <dbReference type="Proteomes" id="UP000183090"/>
    </source>
</evidence>
<feature type="transmembrane region" description="Helical" evidence="8">
    <location>
        <begin position="54"/>
        <end position="75"/>
    </location>
</feature>
<dbReference type="AlphaFoldDB" id="A0A0F7D4M6"/>
<keyword evidence="4 8" id="KW-0812">Transmembrane</keyword>
<dbReference type="EMBL" id="CP011366">
    <property type="protein sequence ID" value="AKG74500.1"/>
    <property type="molecule type" value="Genomic_DNA"/>
</dbReference>
<accession>A0A0F7D4M6</accession>
<dbReference type="EMBL" id="FOTB01000005">
    <property type="protein sequence ID" value="SFK90729.1"/>
    <property type="molecule type" value="Genomic_DNA"/>
</dbReference>
<feature type="transmembrane region" description="Helical" evidence="8">
    <location>
        <begin position="176"/>
        <end position="195"/>
    </location>
</feature>
<dbReference type="Pfam" id="PF00528">
    <property type="entry name" value="BPD_transp_1"/>
    <property type="match status" value="1"/>
</dbReference>
<name>A0A0F7D4M6_9STAP</name>
<organism evidence="11 13">
    <name type="scientific">Salinicoccus halodurans</name>
    <dbReference type="NCBI Taxonomy" id="407035"/>
    <lineage>
        <taxon>Bacteria</taxon>
        <taxon>Bacillati</taxon>
        <taxon>Bacillota</taxon>
        <taxon>Bacilli</taxon>
        <taxon>Bacillales</taxon>
        <taxon>Staphylococcaceae</taxon>
        <taxon>Salinicoccus</taxon>
    </lineage>
</organism>
<evidence type="ECO:0000256" key="8">
    <source>
        <dbReference type="RuleBase" id="RU363032"/>
    </source>
</evidence>
<dbReference type="Proteomes" id="UP000183090">
    <property type="component" value="Unassembled WGS sequence"/>
</dbReference>
<sequence>MIQFLNENAAGLFEKSIEHFFISMISLGIGILIAVPIGLFLAKNKRLSNMVLTTAGVLQTVPTIALLALMIPLFGVGKTPAIIALSVYILLPILNNTVIGVQNIDSNVKEAGKSMGMTNFQMMKSIDLPLALPLIMSGIRLASVYVISWATLASYIGAGGLGDFVFNGLNLYDPLMIVSAAVLVTALALIADYLLSLVEKMTIPKGLKISR</sequence>
<evidence type="ECO:0000313" key="10">
    <source>
        <dbReference type="EMBL" id="AKG74500.1"/>
    </source>
</evidence>
<dbReference type="GO" id="GO:0055085">
    <property type="term" value="P:transmembrane transport"/>
    <property type="evidence" value="ECO:0007669"/>
    <property type="project" value="InterPro"/>
</dbReference>
<evidence type="ECO:0000313" key="11">
    <source>
        <dbReference type="EMBL" id="SFK90729.1"/>
    </source>
</evidence>
<keyword evidence="6" id="KW-0406">Ion transport</keyword>
<evidence type="ECO:0000256" key="3">
    <source>
        <dbReference type="ARBA" id="ARBA00022596"/>
    </source>
</evidence>
<evidence type="ECO:0000256" key="5">
    <source>
        <dbReference type="ARBA" id="ARBA00022989"/>
    </source>
</evidence>
<dbReference type="CDD" id="cd06261">
    <property type="entry name" value="TM_PBP2"/>
    <property type="match status" value="1"/>
</dbReference>
<dbReference type="GO" id="GO:0031460">
    <property type="term" value="P:glycine betaine transport"/>
    <property type="evidence" value="ECO:0007669"/>
    <property type="project" value="TreeGrafter"/>
</dbReference>
<keyword evidence="3" id="KW-0533">Nickel</keyword>
<protein>
    <submittedName>
        <fullName evidence="10">Choline ABC transporter permease</fullName>
    </submittedName>
    <submittedName>
        <fullName evidence="11">Osmoprotectant transport system permease protein</fullName>
    </submittedName>
</protein>
<dbReference type="GO" id="GO:0015675">
    <property type="term" value="P:nickel cation transport"/>
    <property type="evidence" value="ECO:0007669"/>
    <property type="project" value="UniProtKB-KW"/>
</dbReference>
<dbReference type="GO" id="GO:0005886">
    <property type="term" value="C:plasma membrane"/>
    <property type="evidence" value="ECO:0007669"/>
    <property type="project" value="UniProtKB-SubCell"/>
</dbReference>
<keyword evidence="2 8" id="KW-0813">Transport</keyword>
<dbReference type="PANTHER" id="PTHR30177">
    <property type="entry name" value="GLYCINE BETAINE/L-PROLINE TRANSPORT SYSTEM PERMEASE PROTEIN PROW"/>
    <property type="match status" value="1"/>
</dbReference>
<keyword evidence="7 8" id="KW-0472">Membrane</keyword>
<dbReference type="PANTHER" id="PTHR30177:SF28">
    <property type="entry name" value="CHOLINE TRANSPORT SYSTEM PERMEASE PROTEIN OPUBB"/>
    <property type="match status" value="1"/>
</dbReference>
<dbReference type="Proteomes" id="UP000034029">
    <property type="component" value="Chromosome"/>
</dbReference>
<keyword evidence="12" id="KW-1185">Reference proteome</keyword>
<reference evidence="12" key="2">
    <citation type="submission" date="2015-04" db="EMBL/GenBank/DDBJ databases">
        <title>Complete genome sequence of Salinicoccus halodurans strain H3B36, isolated from the Qaidam basin of China.</title>
        <authorList>
            <person name="Ma Y."/>
            <person name="Jiang K."/>
            <person name="Xue Y."/>
        </authorList>
    </citation>
    <scope>NUCLEOTIDE SEQUENCE [LARGE SCALE GENOMIC DNA]</scope>
    <source>
        <strain evidence="12">H3B36</strain>
    </source>
</reference>
<dbReference type="OrthoDB" id="9801163at2"/>
<feature type="transmembrane region" description="Helical" evidence="8">
    <location>
        <begin position="81"/>
        <end position="101"/>
    </location>
</feature>
<evidence type="ECO:0000256" key="4">
    <source>
        <dbReference type="ARBA" id="ARBA00022692"/>
    </source>
</evidence>
<keyword evidence="6" id="KW-0921">Nickel transport</keyword>
<dbReference type="PROSITE" id="PS50928">
    <property type="entry name" value="ABC_TM1"/>
    <property type="match status" value="1"/>
</dbReference>
<evidence type="ECO:0000256" key="7">
    <source>
        <dbReference type="ARBA" id="ARBA00023136"/>
    </source>
</evidence>
<evidence type="ECO:0000256" key="6">
    <source>
        <dbReference type="ARBA" id="ARBA00023112"/>
    </source>
</evidence>
<dbReference type="KEGG" id="shv:AAT16_10020"/>
<reference evidence="10 12" key="1">
    <citation type="journal article" date="2015" name="Int. J. Syst. Evol. Microbiol.">
        <title>Complete genome sequence of Salinicoccus halodurans H3B36, isolated from the Qaidam Basin in China.</title>
        <authorList>
            <person name="Jiang K."/>
            <person name="Xue Y."/>
            <person name="Ma Y."/>
        </authorList>
    </citation>
    <scope>NUCLEOTIDE SEQUENCE [LARGE SCALE GENOMIC DNA]</scope>
    <source>
        <strain evidence="10 12">H3B36</strain>
    </source>
</reference>
<dbReference type="InterPro" id="IPR051204">
    <property type="entry name" value="ABC_transp_perm/SBD"/>
</dbReference>
<feature type="transmembrane region" description="Helical" evidence="8">
    <location>
        <begin position="20"/>
        <end position="42"/>
    </location>
</feature>
<dbReference type="FunFam" id="1.10.3720.10:FF:000001">
    <property type="entry name" value="Glycine betaine ABC transporter, permease"/>
    <property type="match status" value="1"/>
</dbReference>
<gene>
    <name evidence="10" type="ORF">AAT16_10020</name>
    <name evidence="11" type="ORF">SAMN05216235_2459</name>
</gene>
<keyword evidence="5 8" id="KW-1133">Transmembrane helix</keyword>
<comment type="similarity">
    <text evidence="8">Belongs to the binding-protein-dependent transport system permease family.</text>
</comment>
<reference evidence="11 13" key="3">
    <citation type="submission" date="2016-10" db="EMBL/GenBank/DDBJ databases">
        <authorList>
            <person name="Varghese N."/>
            <person name="Submissions S."/>
        </authorList>
    </citation>
    <scope>NUCLEOTIDE SEQUENCE [LARGE SCALE GENOMIC DNA]</scope>
    <source>
        <strain evidence="11 13">CGMCC 1.6501</strain>
    </source>
</reference>
<proteinExistence type="inferred from homology"/>
<dbReference type="InterPro" id="IPR035906">
    <property type="entry name" value="MetI-like_sf"/>
</dbReference>
<evidence type="ECO:0000256" key="1">
    <source>
        <dbReference type="ARBA" id="ARBA00004141"/>
    </source>
</evidence>
<evidence type="ECO:0000259" key="9">
    <source>
        <dbReference type="PROSITE" id="PS50928"/>
    </source>
</evidence>
<feature type="transmembrane region" description="Helical" evidence="8">
    <location>
        <begin position="130"/>
        <end position="156"/>
    </location>
</feature>
<feature type="domain" description="ABC transmembrane type-1" evidence="9">
    <location>
        <begin position="16"/>
        <end position="195"/>
    </location>
</feature>